<dbReference type="Ensembl" id="ENSCCNT00000023047.1">
    <property type="protein sequence ID" value="ENSCCNP00000017701.1"/>
    <property type="gene ID" value="ENSCCNG00000017216.1"/>
</dbReference>
<dbReference type="GO" id="GO:1903394">
    <property type="term" value="P:protein localization to kinetochore involved in kinetochore assembly"/>
    <property type="evidence" value="ECO:0007669"/>
    <property type="project" value="TreeGrafter"/>
</dbReference>
<dbReference type="GO" id="GO:0005828">
    <property type="term" value="C:kinetochore microtubule"/>
    <property type="evidence" value="ECO:0007669"/>
    <property type="project" value="TreeGrafter"/>
</dbReference>
<dbReference type="InterPro" id="IPR055403">
    <property type="entry name" value="ARM_KNTC1_1st"/>
</dbReference>
<dbReference type="PANTHER" id="PTHR15688:SF1">
    <property type="entry name" value="KINETOCHORE-ASSOCIATED PROTEIN 1"/>
    <property type="match status" value="1"/>
</dbReference>
<dbReference type="PANTHER" id="PTHR15688">
    <property type="entry name" value="KINETOCHORE-ASSOCIATED PROTEIN 1"/>
    <property type="match status" value="1"/>
</dbReference>
<dbReference type="InterPro" id="IPR055402">
    <property type="entry name" value="KNTC1_N"/>
</dbReference>
<accession>A0A8C0X4B8</accession>
<sequence length="1082" mass="122944">MWNEIELLTSDDTGSGYLSVSSRKETALYQVDLLVKISSEKASLNPKIQACSLSDGFIIVADQSVILLDSICKSLQLHLIFDSEVDVVGLCQEGKFLWVGERSGNLHLIHVTSKQTLFTNAFVAKTNDENQRTYQNLVIEKDGSKEGAYYMLLLTNKGFFYITNLQLVKIQQAIENVDLDTAKKGTGNCAFSKWEPDSTKKVMTVKNIIDTEIIKGAKKFQLIDNLLFVLDIDNVLSLWDIYTLAPIWNWPSLHIEEFLLTTEADSPASVTWQGITNLKLVALTTTTNQKMKNLMIYSLPTMEILYSLEVSSISSLVQTGISTDTIYLLEGIGKNDQNLPEDSVSVLVLRYLTEALPENRLSRLLHKHRFAEAESFAIQFGLDVELVYKVKSNDILEKLALISVDTSEQTKWQQLVDEAKENLHKIQDDEFVVNYCLKAQWITYGTTQEMLNYAKTRLLKKEDKTVTACSDGLIEVLRAHAKLTTFYGAFGPEKFSGSSWIEFLNNEDDLKDVFLQLREGNLVCAQYLWLRHRANFESRFDVKMLENLLNSISLPVSLQNLCLWLRNDVIPFVRKTVPEGQHKILSLMVCDYFFKVNWPENGPQLAEVFFTAEKPDDLGLSSSWLGFLWYDKDYQNTEEVCQLQTLINNLRELITLHRKYNCKLALSEKTYHHNVFRMFDRVLAPELIPSVLEKSIRRCSSKSTSLFDTAWEAKAMAVIGCLSDIDVIVYLLQSRPTDYSSRMLFVFATSATSTLGIRQLTFAHKTRALQCLLYLADKETIESLFKKPIAEVKSYLTCITFLASFETLNIPITYELFCNSPKEGMIKGLWKNHSHEPMVVKLVAELCLEYKIYDLQLWNGLLQKLLGFNMVSKTEDLLKIVHSIPHTFKLALATEHPAKLNQRKSLTNALSHRCPVSDDLDMMGVARQYVQLELPAFALACLMLMPHSEKRHQQIKNFLGSCNPQIILQQLEEYMNTGQLAGFSHQIRSVILNNIINKKEFGTLVKTKYFQVLKSHMMNANSITELVNYLANDLSLDEASALITEYSKHCGKPVPPGAAPCEILKVKPADGYLGSTQPFLIF</sequence>
<proteinExistence type="predicted"/>
<dbReference type="GO" id="GO:0007094">
    <property type="term" value="P:mitotic spindle assembly checkpoint signaling"/>
    <property type="evidence" value="ECO:0007669"/>
    <property type="project" value="TreeGrafter"/>
</dbReference>
<feature type="domain" description="KNTC1 N-terminal" evidence="2">
    <location>
        <begin position="185"/>
        <end position="354"/>
    </location>
</feature>
<protein>
    <recommendedName>
        <fullName evidence="5">Kinetochore-associated protein 1</fullName>
    </recommendedName>
</protein>
<dbReference type="AlphaFoldDB" id="A0A8C0X4B8"/>
<dbReference type="SUPFAM" id="SSF101898">
    <property type="entry name" value="NHL repeat"/>
    <property type="match status" value="1"/>
</dbReference>
<evidence type="ECO:0000313" key="4">
    <source>
        <dbReference type="Ensembl" id="ENSCCNP00000017701.1"/>
    </source>
</evidence>
<gene>
    <name evidence="4" type="primary">Kntc1</name>
</gene>
<feature type="domain" description="KNTC1 first ARM-repeats" evidence="3">
    <location>
        <begin position="363"/>
        <end position="602"/>
    </location>
</feature>
<dbReference type="Pfam" id="PF10493">
    <property type="entry name" value="Rod_C"/>
    <property type="match status" value="1"/>
</dbReference>
<dbReference type="GO" id="GO:0005737">
    <property type="term" value="C:cytoplasm"/>
    <property type="evidence" value="ECO:0007669"/>
    <property type="project" value="TreeGrafter"/>
</dbReference>
<dbReference type="GO" id="GO:0000070">
    <property type="term" value="P:mitotic sister chromatid segregation"/>
    <property type="evidence" value="ECO:0007669"/>
    <property type="project" value="TreeGrafter"/>
</dbReference>
<evidence type="ECO:0000259" key="1">
    <source>
        <dbReference type="Pfam" id="PF10493"/>
    </source>
</evidence>
<feature type="domain" description="RZZ complex subunit KNTC1/ROD C-terminal" evidence="1">
    <location>
        <begin position="725"/>
        <end position="992"/>
    </location>
</feature>
<dbReference type="GO" id="GO:1990423">
    <property type="term" value="C:RZZ complex"/>
    <property type="evidence" value="ECO:0007669"/>
    <property type="project" value="TreeGrafter"/>
</dbReference>
<name>A0A8C0X4B8_CASCN</name>
<evidence type="ECO:0000259" key="3">
    <source>
        <dbReference type="Pfam" id="PF24520"/>
    </source>
</evidence>
<dbReference type="Pfam" id="PF24520">
    <property type="entry name" value="ARM_KNTC1_1st"/>
    <property type="match status" value="1"/>
</dbReference>
<reference evidence="4" key="1">
    <citation type="submission" date="2023-09" db="UniProtKB">
        <authorList>
            <consortium name="Ensembl"/>
        </authorList>
    </citation>
    <scope>IDENTIFICATION</scope>
</reference>
<evidence type="ECO:0008006" key="5">
    <source>
        <dbReference type="Google" id="ProtNLM"/>
    </source>
</evidence>
<organism evidence="4">
    <name type="scientific">Castor canadensis</name>
    <name type="common">American beaver</name>
    <dbReference type="NCBI Taxonomy" id="51338"/>
    <lineage>
        <taxon>Eukaryota</taxon>
        <taxon>Metazoa</taxon>
        <taxon>Chordata</taxon>
        <taxon>Craniata</taxon>
        <taxon>Vertebrata</taxon>
        <taxon>Euteleostomi</taxon>
        <taxon>Mammalia</taxon>
        <taxon>Eutheria</taxon>
        <taxon>Euarchontoglires</taxon>
        <taxon>Glires</taxon>
        <taxon>Rodentia</taxon>
        <taxon>Castorimorpha</taxon>
        <taxon>Castoridae</taxon>
        <taxon>Castor</taxon>
    </lineage>
</organism>
<dbReference type="InterPro" id="IPR019527">
    <property type="entry name" value="RZZ-complex_KNTC1/ROD_C"/>
</dbReference>
<dbReference type="Pfam" id="PF24506">
    <property type="entry name" value="KNTC1_N"/>
    <property type="match status" value="2"/>
</dbReference>
<evidence type="ECO:0000259" key="2">
    <source>
        <dbReference type="Pfam" id="PF24506"/>
    </source>
</evidence>
<dbReference type="GO" id="GO:0031267">
    <property type="term" value="F:small GTPase binding"/>
    <property type="evidence" value="ECO:0007669"/>
    <property type="project" value="TreeGrafter"/>
</dbReference>
<dbReference type="InterPro" id="IPR052802">
    <property type="entry name" value="KNTC1"/>
</dbReference>
<feature type="domain" description="KNTC1 N-terminal" evidence="2">
    <location>
        <begin position="20"/>
        <end position="184"/>
    </location>
</feature>